<dbReference type="AlphaFoldDB" id="A0AA45C6Y4"/>
<dbReference type="EMBL" id="QGGI01000007">
    <property type="protein sequence ID" value="PWJ95073.1"/>
    <property type="molecule type" value="Genomic_DNA"/>
</dbReference>
<evidence type="ECO:0000256" key="1">
    <source>
        <dbReference type="SAM" id="Phobius"/>
    </source>
</evidence>
<dbReference type="Proteomes" id="UP000245921">
    <property type="component" value="Unassembled WGS sequence"/>
</dbReference>
<proteinExistence type="predicted"/>
<organism evidence="2 3">
    <name type="scientific">Oceanotoga teriensis</name>
    <dbReference type="NCBI Taxonomy" id="515440"/>
    <lineage>
        <taxon>Bacteria</taxon>
        <taxon>Thermotogati</taxon>
        <taxon>Thermotogota</taxon>
        <taxon>Thermotogae</taxon>
        <taxon>Petrotogales</taxon>
        <taxon>Petrotogaceae</taxon>
        <taxon>Oceanotoga</taxon>
    </lineage>
</organism>
<keyword evidence="1" id="KW-0472">Membrane</keyword>
<feature type="transmembrane region" description="Helical" evidence="1">
    <location>
        <begin position="7"/>
        <end position="24"/>
    </location>
</feature>
<accession>A0AA45C6Y4</accession>
<keyword evidence="3" id="KW-1185">Reference proteome</keyword>
<comment type="caution">
    <text evidence="2">The sequence shown here is derived from an EMBL/GenBank/DDBJ whole genome shotgun (WGS) entry which is preliminary data.</text>
</comment>
<reference evidence="2 3" key="1">
    <citation type="submission" date="2018-05" db="EMBL/GenBank/DDBJ databases">
        <title>Genomic Encyclopedia of Type Strains, Phase IV (KMG-IV): sequencing the most valuable type-strain genomes for metagenomic binning, comparative biology and taxonomic classification.</title>
        <authorList>
            <person name="Goeker M."/>
        </authorList>
    </citation>
    <scope>NUCLEOTIDE SEQUENCE [LARGE SCALE GENOMIC DNA]</scope>
    <source>
        <strain evidence="2 3">DSM 24906</strain>
    </source>
</reference>
<evidence type="ECO:0000313" key="2">
    <source>
        <dbReference type="EMBL" id="PWJ95073.1"/>
    </source>
</evidence>
<keyword evidence="1" id="KW-0812">Transmembrane</keyword>
<keyword evidence="1" id="KW-1133">Transmembrane helix</keyword>
<evidence type="ECO:0000313" key="3">
    <source>
        <dbReference type="Proteomes" id="UP000245921"/>
    </source>
</evidence>
<protein>
    <submittedName>
        <fullName evidence="2">Uncharacterized protein</fullName>
    </submittedName>
</protein>
<name>A0AA45C6Y4_9BACT</name>
<sequence>MIELKKILIVFNFLFFSIIFSYVLEYDVFTDGATSTMIWNIEKLNERVAYESKLDEISQEYIYFDDILQEWIYEDSLKSKKL</sequence>
<gene>
    <name evidence="2" type="ORF">C7380_10728</name>
</gene>